<evidence type="ECO:0000256" key="2">
    <source>
        <dbReference type="ARBA" id="ARBA00022500"/>
    </source>
</evidence>
<dbReference type="GO" id="GO:0008984">
    <property type="term" value="F:protein-glutamate methylesterase activity"/>
    <property type="evidence" value="ECO:0007669"/>
    <property type="project" value="UniProtKB-UniRule"/>
</dbReference>
<dbReference type="GO" id="GO:0006935">
    <property type="term" value="P:chemotaxis"/>
    <property type="evidence" value="ECO:0007669"/>
    <property type="project" value="UniProtKB-UniRule"/>
</dbReference>
<comment type="domain">
    <text evidence="5">Contains a C-terminal catalytic domain, and an N-terminal region which modulates catalytic activity.</text>
</comment>
<feature type="domain" description="Response regulatory" evidence="8">
    <location>
        <begin position="6"/>
        <end position="123"/>
    </location>
</feature>
<keyword evidence="11" id="KW-1185">Reference proteome</keyword>
<dbReference type="Proteomes" id="UP000582837">
    <property type="component" value="Unassembled WGS sequence"/>
</dbReference>
<feature type="active site" evidence="5 6">
    <location>
        <position position="294"/>
    </location>
</feature>
<gene>
    <name evidence="5" type="primary">cheB</name>
    <name evidence="10" type="ORF">HNQ61_005374</name>
</gene>
<dbReference type="GO" id="GO:0005737">
    <property type="term" value="C:cytoplasm"/>
    <property type="evidence" value="ECO:0007669"/>
    <property type="project" value="UniProtKB-SubCell"/>
</dbReference>
<dbReference type="Gene3D" id="3.40.50.180">
    <property type="entry name" value="Methylesterase CheB, C-terminal domain"/>
    <property type="match status" value="1"/>
</dbReference>
<comment type="catalytic activity">
    <reaction evidence="4 5">
        <text>[protein]-L-glutamate 5-O-methyl ester + H2O = L-glutamyl-[protein] + methanol + H(+)</text>
        <dbReference type="Rhea" id="RHEA:23236"/>
        <dbReference type="Rhea" id="RHEA-COMP:10208"/>
        <dbReference type="Rhea" id="RHEA-COMP:10311"/>
        <dbReference type="ChEBI" id="CHEBI:15377"/>
        <dbReference type="ChEBI" id="CHEBI:15378"/>
        <dbReference type="ChEBI" id="CHEBI:17790"/>
        <dbReference type="ChEBI" id="CHEBI:29973"/>
        <dbReference type="ChEBI" id="CHEBI:82795"/>
        <dbReference type="EC" id="3.1.1.61"/>
    </reaction>
</comment>
<evidence type="ECO:0000256" key="4">
    <source>
        <dbReference type="ARBA" id="ARBA00048267"/>
    </source>
</evidence>
<dbReference type="HAMAP" id="MF_00099">
    <property type="entry name" value="CheB_chemtxs"/>
    <property type="match status" value="1"/>
</dbReference>
<feature type="modified residue" description="4-aspartylphosphate" evidence="5 7">
    <location>
        <position position="57"/>
    </location>
</feature>
<dbReference type="CDD" id="cd17541">
    <property type="entry name" value="REC_CheB-like"/>
    <property type="match status" value="1"/>
</dbReference>
<feature type="active site" evidence="5 6">
    <location>
        <position position="199"/>
    </location>
</feature>
<dbReference type="PROSITE" id="PS50110">
    <property type="entry name" value="RESPONSE_REGULATORY"/>
    <property type="match status" value="1"/>
</dbReference>
<dbReference type="GO" id="GO:0050568">
    <property type="term" value="F:protein-glutamine glutaminase activity"/>
    <property type="evidence" value="ECO:0007669"/>
    <property type="project" value="UniProtKB-UniRule"/>
</dbReference>
<dbReference type="SMART" id="SM00448">
    <property type="entry name" value="REC"/>
    <property type="match status" value="1"/>
</dbReference>
<keyword evidence="1 5" id="KW-0963">Cytoplasm</keyword>
<evidence type="ECO:0000259" key="8">
    <source>
        <dbReference type="PROSITE" id="PS50110"/>
    </source>
</evidence>
<dbReference type="InterPro" id="IPR035909">
    <property type="entry name" value="CheB_C"/>
</dbReference>
<dbReference type="PANTHER" id="PTHR42872">
    <property type="entry name" value="PROTEIN-GLUTAMATE METHYLESTERASE/PROTEIN-GLUTAMINE GLUTAMINASE"/>
    <property type="match status" value="1"/>
</dbReference>
<dbReference type="PANTHER" id="PTHR42872:SF6">
    <property type="entry name" value="PROTEIN-GLUTAMATE METHYLESTERASE_PROTEIN-GLUTAMINE GLUTAMINASE"/>
    <property type="match status" value="1"/>
</dbReference>
<dbReference type="EMBL" id="JACHIA010000028">
    <property type="protein sequence ID" value="MBB6073703.1"/>
    <property type="molecule type" value="Genomic_DNA"/>
</dbReference>
<proteinExistence type="inferred from homology"/>
<evidence type="ECO:0000256" key="6">
    <source>
        <dbReference type="PROSITE-ProRule" id="PRU00050"/>
    </source>
</evidence>
<feature type="domain" description="CheB-type methylesterase" evidence="9">
    <location>
        <begin position="156"/>
        <end position="350"/>
    </location>
</feature>
<dbReference type="GO" id="GO:0000156">
    <property type="term" value="F:phosphorelay response regulator activity"/>
    <property type="evidence" value="ECO:0007669"/>
    <property type="project" value="InterPro"/>
</dbReference>
<evidence type="ECO:0000256" key="3">
    <source>
        <dbReference type="ARBA" id="ARBA00022801"/>
    </source>
</evidence>
<keyword evidence="3 5" id="KW-0378">Hydrolase</keyword>
<organism evidence="10 11">
    <name type="scientific">Longimicrobium terrae</name>
    <dbReference type="NCBI Taxonomy" id="1639882"/>
    <lineage>
        <taxon>Bacteria</taxon>
        <taxon>Pseudomonadati</taxon>
        <taxon>Gemmatimonadota</taxon>
        <taxon>Longimicrobiia</taxon>
        <taxon>Longimicrobiales</taxon>
        <taxon>Longimicrobiaceae</taxon>
        <taxon>Longimicrobium</taxon>
    </lineage>
</organism>
<dbReference type="Pfam" id="PF00072">
    <property type="entry name" value="Response_reg"/>
    <property type="match status" value="1"/>
</dbReference>
<comment type="PTM">
    <text evidence="5">Phosphorylated by CheA. Phosphorylation of the N-terminal regulatory domain activates the methylesterase activity.</text>
</comment>
<dbReference type="EC" id="3.5.1.44" evidence="5"/>
<dbReference type="Gene3D" id="3.40.50.2300">
    <property type="match status" value="1"/>
</dbReference>
<dbReference type="InterPro" id="IPR000673">
    <property type="entry name" value="Sig_transdc_resp-reg_Me-estase"/>
</dbReference>
<dbReference type="RefSeq" id="WP_170035550.1">
    <property type="nucleotide sequence ID" value="NZ_JABDTL010000001.1"/>
</dbReference>
<dbReference type="PIRSF" id="PIRSF000876">
    <property type="entry name" value="RR_chemtxs_CheB"/>
    <property type="match status" value="1"/>
</dbReference>
<keyword evidence="5 7" id="KW-0597">Phosphoprotein</keyword>
<reference evidence="10 11" key="1">
    <citation type="submission" date="2020-08" db="EMBL/GenBank/DDBJ databases">
        <title>Genomic Encyclopedia of Type Strains, Phase IV (KMG-IV): sequencing the most valuable type-strain genomes for metagenomic binning, comparative biology and taxonomic classification.</title>
        <authorList>
            <person name="Goeker M."/>
        </authorList>
    </citation>
    <scope>NUCLEOTIDE SEQUENCE [LARGE SCALE GENOMIC DNA]</scope>
    <source>
        <strain evidence="10 11">DSM 29007</strain>
    </source>
</reference>
<dbReference type="AlphaFoldDB" id="A0A841H6Y1"/>
<comment type="similarity">
    <text evidence="5">Belongs to the CheB family.</text>
</comment>
<keyword evidence="2 5" id="KW-0145">Chemotaxis</keyword>
<comment type="function">
    <text evidence="5">Involved in chemotaxis. Part of a chemotaxis signal transduction system that modulates chemotaxis in response to various stimuli. Catalyzes the demethylation of specific methylglutamate residues introduced into the chemoreceptors (methyl-accepting chemotaxis proteins or MCP) by CheR. Also mediates the irreversible deamidation of specific glutamine residues to glutamic acid.</text>
</comment>
<name>A0A841H6Y1_9BACT</name>
<dbReference type="SUPFAM" id="SSF52738">
    <property type="entry name" value="Methylesterase CheB, C-terminal domain"/>
    <property type="match status" value="1"/>
</dbReference>
<evidence type="ECO:0000313" key="10">
    <source>
        <dbReference type="EMBL" id="MBB6073703.1"/>
    </source>
</evidence>
<evidence type="ECO:0000313" key="11">
    <source>
        <dbReference type="Proteomes" id="UP000582837"/>
    </source>
</evidence>
<dbReference type="InterPro" id="IPR011006">
    <property type="entry name" value="CheY-like_superfamily"/>
</dbReference>
<dbReference type="SUPFAM" id="SSF52172">
    <property type="entry name" value="CheY-like"/>
    <property type="match status" value="1"/>
</dbReference>
<dbReference type="PROSITE" id="PS50122">
    <property type="entry name" value="CHEB"/>
    <property type="match status" value="1"/>
</dbReference>
<dbReference type="NCBIfam" id="NF001965">
    <property type="entry name" value="PRK00742.1"/>
    <property type="match status" value="1"/>
</dbReference>
<dbReference type="InterPro" id="IPR001789">
    <property type="entry name" value="Sig_transdc_resp-reg_receiver"/>
</dbReference>
<evidence type="ECO:0000256" key="5">
    <source>
        <dbReference type="HAMAP-Rule" id="MF_00099"/>
    </source>
</evidence>
<evidence type="ECO:0000259" key="9">
    <source>
        <dbReference type="PROSITE" id="PS50122"/>
    </source>
</evidence>
<comment type="catalytic activity">
    <reaction evidence="5">
        <text>L-glutaminyl-[protein] + H2O = L-glutamyl-[protein] + NH4(+)</text>
        <dbReference type="Rhea" id="RHEA:16441"/>
        <dbReference type="Rhea" id="RHEA-COMP:10207"/>
        <dbReference type="Rhea" id="RHEA-COMP:10208"/>
        <dbReference type="ChEBI" id="CHEBI:15377"/>
        <dbReference type="ChEBI" id="CHEBI:28938"/>
        <dbReference type="ChEBI" id="CHEBI:29973"/>
        <dbReference type="ChEBI" id="CHEBI:30011"/>
        <dbReference type="EC" id="3.5.1.44"/>
    </reaction>
</comment>
<evidence type="ECO:0000256" key="1">
    <source>
        <dbReference type="ARBA" id="ARBA00022490"/>
    </source>
</evidence>
<dbReference type="EC" id="3.1.1.61" evidence="5"/>
<comment type="caution">
    <text evidence="10">The sequence shown here is derived from an EMBL/GenBank/DDBJ whole genome shotgun (WGS) entry which is preliminary data.</text>
</comment>
<feature type="active site" evidence="5 6">
    <location>
        <position position="172"/>
    </location>
</feature>
<accession>A0A841H6Y1</accession>
<comment type="subcellular location">
    <subcellularLocation>
        <location evidence="5">Cytoplasm</location>
    </subcellularLocation>
</comment>
<dbReference type="InterPro" id="IPR008248">
    <property type="entry name" value="CheB-like"/>
</dbReference>
<protein>
    <recommendedName>
        <fullName evidence="5">Protein-glutamate methylesterase/protein-glutamine glutaminase</fullName>
        <ecNumber evidence="5">3.1.1.61</ecNumber>
        <ecNumber evidence="5">3.5.1.44</ecNumber>
    </recommendedName>
</protein>
<evidence type="ECO:0000256" key="7">
    <source>
        <dbReference type="PROSITE-ProRule" id="PRU00169"/>
    </source>
</evidence>
<dbReference type="Pfam" id="PF01339">
    <property type="entry name" value="CheB_methylest"/>
    <property type="match status" value="1"/>
</dbReference>
<sequence>MTQPARVLLVDDSAFVRRATERMLAPLAGVSVVGFARDGEEAVQQVRDLRPDLVIMDVEMPGMDGVAALERIMRECPTPVLLLSSHTRDGAEITLRALEHGAVDFLDKGGAASSMDIHALAPVLREKVWAVLKARTDPLRAPAESGRAARAVDSAPAPAHPGRYEVVAIGTSTGGPRALAELIPALPAGFAAAVVVAQHMPAGFTETLSERLDKRSPLRVSEARDGDAVLPGCVLIAPGGRQMELRRTGGALTVHVFDDPGQLHKPSVDLLFRSVARVAGAASVGVVLTGMGSDGAAGLEGIRAAGGRTFVESARTAVINGMPAAARGAAERDLALDEVAGVLAAIVGAE</sequence>
<dbReference type="CDD" id="cd16432">
    <property type="entry name" value="CheB_Rec"/>
    <property type="match status" value="1"/>
</dbReference>